<dbReference type="Pfam" id="PF18803">
    <property type="entry name" value="CxC2"/>
    <property type="match status" value="1"/>
</dbReference>
<gene>
    <name evidence="3" type="ORF">CC1G_13316</name>
</gene>
<dbReference type="Pfam" id="PF18758">
    <property type="entry name" value="KDZ"/>
    <property type="match status" value="1"/>
</dbReference>
<dbReference type="AlphaFoldDB" id="A8PGW1"/>
<dbReference type="GeneID" id="6017972"/>
<feature type="compositionally biased region" description="Acidic residues" evidence="1">
    <location>
        <begin position="593"/>
        <end position="613"/>
    </location>
</feature>
<dbReference type="eggNOG" id="ENOG502SJ1F">
    <property type="taxonomic scope" value="Eukaryota"/>
</dbReference>
<dbReference type="VEuPathDB" id="FungiDB:CC1G_13316"/>
<accession>A8PGW1</accession>
<evidence type="ECO:0000313" key="3">
    <source>
        <dbReference type="EMBL" id="EAU80524.2"/>
    </source>
</evidence>
<dbReference type="RefSeq" id="XP_001841291.2">
    <property type="nucleotide sequence ID" value="XM_001841239.2"/>
</dbReference>
<dbReference type="HOGENOM" id="CLU_003703_12_2_1"/>
<dbReference type="KEGG" id="cci:CC1G_13316"/>
<name>A8PGW1_COPC7</name>
<protein>
    <recommendedName>
        <fullName evidence="2">CxC2-like cysteine cluster KDZ transposase-associated domain-containing protein</fullName>
    </recommendedName>
</protein>
<reference evidence="3 4" key="1">
    <citation type="journal article" date="2010" name="Proc. Natl. Acad. Sci. U.S.A.">
        <title>Insights into evolution of multicellular fungi from the assembled chromosomes of the mushroom Coprinopsis cinerea (Coprinus cinereus).</title>
        <authorList>
            <person name="Stajich J.E."/>
            <person name="Wilke S.K."/>
            <person name="Ahren D."/>
            <person name="Au C.H."/>
            <person name="Birren B.W."/>
            <person name="Borodovsky M."/>
            <person name="Burns C."/>
            <person name="Canback B."/>
            <person name="Casselton L.A."/>
            <person name="Cheng C.K."/>
            <person name="Deng J."/>
            <person name="Dietrich F.S."/>
            <person name="Fargo D.C."/>
            <person name="Farman M.L."/>
            <person name="Gathman A.C."/>
            <person name="Goldberg J."/>
            <person name="Guigo R."/>
            <person name="Hoegger P.J."/>
            <person name="Hooker J.B."/>
            <person name="Huggins A."/>
            <person name="James T.Y."/>
            <person name="Kamada T."/>
            <person name="Kilaru S."/>
            <person name="Kodira C."/>
            <person name="Kues U."/>
            <person name="Kupfer D."/>
            <person name="Kwan H.S."/>
            <person name="Lomsadze A."/>
            <person name="Li W."/>
            <person name="Lilly W.W."/>
            <person name="Ma L.J."/>
            <person name="Mackey A.J."/>
            <person name="Manning G."/>
            <person name="Martin F."/>
            <person name="Muraguchi H."/>
            <person name="Natvig D.O."/>
            <person name="Palmerini H."/>
            <person name="Ramesh M.A."/>
            <person name="Rehmeyer C.J."/>
            <person name="Roe B.A."/>
            <person name="Shenoy N."/>
            <person name="Stanke M."/>
            <person name="Ter-Hovhannisyan V."/>
            <person name="Tunlid A."/>
            <person name="Velagapudi R."/>
            <person name="Vision T.J."/>
            <person name="Zeng Q."/>
            <person name="Zolan M.E."/>
            <person name="Pukkila P.J."/>
        </authorList>
    </citation>
    <scope>NUCLEOTIDE SEQUENCE [LARGE SCALE GENOMIC DNA]</scope>
    <source>
        <strain evidence="4">Okayama-7 / 130 / ATCC MYA-4618 / FGSC 9003</strain>
    </source>
</reference>
<comment type="caution">
    <text evidence="3">The sequence shown here is derived from an EMBL/GenBank/DDBJ whole genome shotgun (WGS) entry which is preliminary data.</text>
</comment>
<dbReference type="STRING" id="240176.A8PGW1"/>
<dbReference type="PANTHER" id="PTHR33096">
    <property type="entry name" value="CXC2 DOMAIN-CONTAINING PROTEIN"/>
    <property type="match status" value="1"/>
</dbReference>
<proteinExistence type="predicted"/>
<feature type="region of interest" description="Disordered" evidence="1">
    <location>
        <begin position="586"/>
        <end position="623"/>
    </location>
</feature>
<dbReference type="PANTHER" id="PTHR33096:SF1">
    <property type="entry name" value="CXC1-LIKE CYSTEINE CLUSTER ASSOCIATED WITH KDZ TRANSPOSASES DOMAIN-CONTAINING PROTEIN"/>
    <property type="match status" value="1"/>
</dbReference>
<organism evidence="3 4">
    <name type="scientific">Coprinopsis cinerea (strain Okayama-7 / 130 / ATCC MYA-4618 / FGSC 9003)</name>
    <name type="common">Inky cap fungus</name>
    <name type="synonym">Hormographiella aspergillata</name>
    <dbReference type="NCBI Taxonomy" id="240176"/>
    <lineage>
        <taxon>Eukaryota</taxon>
        <taxon>Fungi</taxon>
        <taxon>Dikarya</taxon>
        <taxon>Basidiomycota</taxon>
        <taxon>Agaricomycotina</taxon>
        <taxon>Agaricomycetes</taxon>
        <taxon>Agaricomycetidae</taxon>
        <taxon>Agaricales</taxon>
        <taxon>Agaricineae</taxon>
        <taxon>Psathyrellaceae</taxon>
        <taxon>Coprinopsis</taxon>
    </lineage>
</organism>
<sequence>MVCEPYDLMAMDATDNLEENSDWIDHDDFTFGAKPEKRSLHGMRVLVIIHTNGVHHLPFHFCHCFDAQEDEYQLLRHGFYPSTTKETRTVFTFSLLDEYLLDAVETFTSTHHFYSKLRRLTNEPFPHVVPDRARELRRAGCQWRKLKDLKRHGFGHTGLEPGEGDLALFCAACPQPGVNLQEGWERDEDAWKYTRSFVADGNFTCVHRKGRGDDDDESLVYLKNGEGFMTETAAYARHLKVSTEAKETPTCHEHRAVADKSKVHKGCDATGVGAVACMRHGAFAPGSVVDFQKGERQMNMDWALCQALRLSNMDGITRAILAYDINCQYSKNLHQRIKDGRYLELPNGLVLVFGIGLFHVHGHLDGCNARYSLTFIKGAGVASGEILESLWAVVNEVARATSTMTLAHRMETLDAIFGDSNWKKMINLVPTISKNWTNSRLELTRAQEDFDLLDQTATVSQRELWSRQLREANEKRESGNVAAMDILNAKIEKAPTFSKTQSTMMEKEQRRNKGVGTTSWIALGIAIQQKQIYLKEYIRALPKEKTDAQTLEVSKRREQLHVDIESFYAAAATLFPDADFDSLKYDGPPIEAVETDSPEDDDDDVQVDSEGDDNPFVTTSGNEDLSLPTVVLEFWSSGVLDRSSGSGIKFKRPVAIADREDPGHSVPRR</sequence>
<dbReference type="InParanoid" id="A8PGW1"/>
<evidence type="ECO:0000256" key="1">
    <source>
        <dbReference type="SAM" id="MobiDB-lite"/>
    </source>
</evidence>
<dbReference type="InterPro" id="IPR041457">
    <property type="entry name" value="CxC2_KDZ-assoc"/>
</dbReference>
<evidence type="ECO:0000259" key="2">
    <source>
        <dbReference type="Pfam" id="PF18803"/>
    </source>
</evidence>
<evidence type="ECO:0000313" key="4">
    <source>
        <dbReference type="Proteomes" id="UP000001861"/>
    </source>
</evidence>
<feature type="domain" description="CxC2-like cysteine cluster KDZ transposase-associated" evidence="2">
    <location>
        <begin position="43"/>
        <end position="122"/>
    </location>
</feature>
<dbReference type="Proteomes" id="UP000001861">
    <property type="component" value="Unassembled WGS sequence"/>
</dbReference>
<dbReference type="OrthoDB" id="3214502at2759"/>
<keyword evidence="4" id="KW-1185">Reference proteome</keyword>
<dbReference type="EMBL" id="AACS02000006">
    <property type="protein sequence ID" value="EAU80524.2"/>
    <property type="molecule type" value="Genomic_DNA"/>
</dbReference>
<dbReference type="InterPro" id="IPR040521">
    <property type="entry name" value="KDZ"/>
</dbReference>